<reference evidence="5" key="1">
    <citation type="submission" date="2019-03" db="EMBL/GenBank/DDBJ databases">
        <title>Snf2 controls pulcherriminic acid biosynthesis and connects pigmentation and antifungal activity of the yeast Metschnikowia pulcherrima.</title>
        <authorList>
            <person name="Gore-Lloyd D."/>
            <person name="Sumann I."/>
            <person name="Brachmann A.O."/>
            <person name="Schneeberger K."/>
            <person name="Ortiz-Merino R.A."/>
            <person name="Moreno-Beltran M."/>
            <person name="Schlaefli M."/>
            <person name="Kirner P."/>
            <person name="Santos Kron A."/>
            <person name="Wolfe K.H."/>
            <person name="Piel J."/>
            <person name="Ahrens C.H."/>
            <person name="Henk D."/>
            <person name="Freimoser F.M."/>
        </authorList>
    </citation>
    <scope>NUCLEOTIDE SEQUENCE [LARGE SCALE GENOMIC DNA]</scope>
    <source>
        <strain evidence="5">APC 1.2</strain>
    </source>
</reference>
<evidence type="ECO:0000256" key="2">
    <source>
        <dbReference type="ARBA" id="ARBA00022737"/>
    </source>
</evidence>
<name>A0A4P6XJE2_9ASCO</name>
<proteinExistence type="predicted"/>
<dbReference type="SUPFAM" id="SSF52075">
    <property type="entry name" value="Outer arm dynein light chain 1"/>
    <property type="match status" value="1"/>
</dbReference>
<dbReference type="Pfam" id="PF13306">
    <property type="entry name" value="LRR_5"/>
    <property type="match status" value="1"/>
</dbReference>
<keyword evidence="1" id="KW-0433">Leucine-rich repeat</keyword>
<organism evidence="4 5">
    <name type="scientific">Metschnikowia aff. pulcherrima</name>
    <dbReference type="NCBI Taxonomy" id="2163413"/>
    <lineage>
        <taxon>Eukaryota</taxon>
        <taxon>Fungi</taxon>
        <taxon>Dikarya</taxon>
        <taxon>Ascomycota</taxon>
        <taxon>Saccharomycotina</taxon>
        <taxon>Pichiomycetes</taxon>
        <taxon>Metschnikowiaceae</taxon>
        <taxon>Metschnikowia</taxon>
    </lineage>
</organism>
<dbReference type="Gene3D" id="3.80.10.10">
    <property type="entry name" value="Ribonuclease Inhibitor"/>
    <property type="match status" value="3"/>
</dbReference>
<sequence>MSPSEEPQSKRQKVALQDPAPSDAVGALSGSDPKEVDEAPNSVPVAAKEKQEALLAPVISELQTTESNDFSSKEKKEGSISSSTMAGSEQPESGESHGNGPASEFPENGDKSSNGDKTKEDLPTSQTSADNTNGNSQQHESSDTLALPSNVISQNPSHTLALALALALSQTDPSANGENLGSLSSNGGSAGPRLTAPVVTINPNAYVLFDPNPPSETYAPGTESKPKKTRLMLTSGNLNLFRILFSDWNTNAIVTWKPVEDASSVKDQEFDCVHICVSMSGSSDKPFKDMEAFLVSGLSLLEKCKTVALHIHFHLVVNWNEAPDSLKKAHLHFMDTVQQHCGPKVSHLSIIDKHHVELFDEKGLLPLPKDIQGDISRWENLKTLDFTNNFIEKFPKIKFPDTLEDLNISGGFALTSITGIKMPSGLKQLQASLNALSNMDHVVFPPTLERLDLLDNKIYFLHDVDFPQTLRDLDVSANRIDTLRGVNFPRNLKFLNLLLNPIECIKGVRFPELIEYLDLSCNANESMTGIKFPDNTKELNLQSSMTNTRGLKLPPHVVELNMAGNGVNSINPLKLPNSIKSLLLSDNNIKTLNKVVFPQNLKELWLGNNLITTLKNVHFPQTLEVLDFQMDPYNEESDRHITSLKDVFFPPNLRVLRLGYHQIKNIEGVEFPYALEELNLQYNDMRVFRNVKFGPNLRVLDLSGNQNLSGLDSVYFPESLRELKVASQLVNHLPATIVERANRHELKLSQSVPYEED</sequence>
<feature type="compositionally biased region" description="Basic and acidic residues" evidence="3">
    <location>
        <begin position="108"/>
        <end position="122"/>
    </location>
</feature>
<protein>
    <submittedName>
        <fullName evidence="4">Leucine rich repeat-containing protein</fullName>
    </submittedName>
</protein>
<dbReference type="SMART" id="SM00365">
    <property type="entry name" value="LRR_SD22"/>
    <property type="match status" value="4"/>
</dbReference>
<feature type="compositionally biased region" description="Polar residues" evidence="3">
    <location>
        <begin position="61"/>
        <end position="70"/>
    </location>
</feature>
<keyword evidence="2" id="KW-0677">Repeat</keyword>
<dbReference type="PANTHER" id="PTHR46652:SF3">
    <property type="entry name" value="LEUCINE-RICH REPEAT-CONTAINING PROTEIN 9"/>
    <property type="match status" value="1"/>
</dbReference>
<dbReference type="InterPro" id="IPR026906">
    <property type="entry name" value="LRR_5"/>
</dbReference>
<feature type="compositionally biased region" description="Polar residues" evidence="3">
    <location>
        <begin position="84"/>
        <end position="93"/>
    </location>
</feature>
<dbReference type="Pfam" id="PF05725">
    <property type="entry name" value="FNIP"/>
    <property type="match status" value="1"/>
</dbReference>
<dbReference type="PROSITE" id="PS51450">
    <property type="entry name" value="LRR"/>
    <property type="match status" value="1"/>
</dbReference>
<dbReference type="AlphaFoldDB" id="A0A4P6XJE2"/>
<dbReference type="PANTHER" id="PTHR46652">
    <property type="entry name" value="LEUCINE-RICH REPEAT AND IQ DOMAIN-CONTAINING PROTEIN 1-RELATED"/>
    <property type="match status" value="1"/>
</dbReference>
<evidence type="ECO:0000313" key="4">
    <source>
        <dbReference type="EMBL" id="QBM85634.1"/>
    </source>
</evidence>
<accession>A0A4P6XJE2</accession>
<dbReference type="InterPro" id="IPR050836">
    <property type="entry name" value="SDS22/Internalin_LRR"/>
</dbReference>
<dbReference type="SUPFAM" id="SSF52058">
    <property type="entry name" value="L domain-like"/>
    <property type="match status" value="1"/>
</dbReference>
<dbReference type="InterPro" id="IPR001611">
    <property type="entry name" value="Leu-rich_rpt"/>
</dbReference>
<evidence type="ECO:0000256" key="3">
    <source>
        <dbReference type="SAM" id="MobiDB-lite"/>
    </source>
</evidence>
<keyword evidence="5" id="KW-1185">Reference proteome</keyword>
<evidence type="ECO:0000256" key="1">
    <source>
        <dbReference type="ARBA" id="ARBA00022614"/>
    </source>
</evidence>
<dbReference type="InterPro" id="IPR008615">
    <property type="entry name" value="FNIP"/>
</dbReference>
<dbReference type="InterPro" id="IPR032675">
    <property type="entry name" value="LRR_dom_sf"/>
</dbReference>
<dbReference type="STRING" id="2163413.A0A4P6XJE2"/>
<feature type="compositionally biased region" description="Polar residues" evidence="3">
    <location>
        <begin position="123"/>
        <end position="139"/>
    </location>
</feature>
<dbReference type="Proteomes" id="UP000292447">
    <property type="component" value="Chromosome I"/>
</dbReference>
<gene>
    <name evidence="4" type="primary">MPUL0A02570</name>
    <name evidence="4" type="ORF">METSCH_A02570</name>
</gene>
<evidence type="ECO:0000313" key="5">
    <source>
        <dbReference type="Proteomes" id="UP000292447"/>
    </source>
</evidence>
<feature type="region of interest" description="Disordered" evidence="3">
    <location>
        <begin position="1"/>
        <end position="151"/>
    </location>
</feature>
<dbReference type="EMBL" id="CP034456">
    <property type="protein sequence ID" value="QBM85634.1"/>
    <property type="molecule type" value="Genomic_DNA"/>
</dbReference>